<evidence type="ECO:0000313" key="2">
    <source>
        <dbReference type="Proteomes" id="UP001163835"/>
    </source>
</evidence>
<dbReference type="EMBL" id="MU795117">
    <property type="protein sequence ID" value="KAJ3810136.1"/>
    <property type="molecule type" value="Genomic_DNA"/>
</dbReference>
<comment type="caution">
    <text evidence="1">The sequence shown here is derived from an EMBL/GenBank/DDBJ whole genome shotgun (WGS) entry which is preliminary data.</text>
</comment>
<sequence length="285" mass="33166">MPALLKGIQDVGSRGRGESSESDSVHHLSTTCSKSKSTLHIDRGTRKNLEKYVDLMLGSLIARVKFNGLRALYPISALSRIGQRSYRNFDDAAPGEFFYNSAAQAPLAVVNILRKFEALGRNSPEEAILYTQETIDRQVSPDIRKFIRVDEGDITLKDLRIARRLDFQVYIQTKMNQLDPSTTRKDQAKNKFRFMRQAVARWHSLTLGEKLDIASSVRQRRLDHNTPPISPPREIIIERRKMKRFKAKKSVYYHIKLLRANQAWRKRMRQRYIYLIRRGKRHSLL</sequence>
<reference evidence="1" key="1">
    <citation type="submission" date="2022-09" db="EMBL/GenBank/DDBJ databases">
        <title>A Global Phylogenomic Analysis of the Shiitake Genus Lentinula.</title>
        <authorList>
            <consortium name="DOE Joint Genome Institute"/>
            <person name="Sierra-Patev S."/>
            <person name="Min B."/>
            <person name="Naranjo-Ortiz M."/>
            <person name="Looney B."/>
            <person name="Konkel Z."/>
            <person name="Slot J.C."/>
            <person name="Sakamoto Y."/>
            <person name="Steenwyk J.L."/>
            <person name="Rokas A."/>
            <person name="Carro J."/>
            <person name="Camarero S."/>
            <person name="Ferreira P."/>
            <person name="Molpeceres G."/>
            <person name="Ruiz-Duenas F.J."/>
            <person name="Serrano A."/>
            <person name="Henrissat B."/>
            <person name="Drula E."/>
            <person name="Hughes K.W."/>
            <person name="Mata J.L."/>
            <person name="Ishikawa N.K."/>
            <person name="Vargas-Isla R."/>
            <person name="Ushijima S."/>
            <person name="Smith C.A."/>
            <person name="Ahrendt S."/>
            <person name="Andreopoulos W."/>
            <person name="He G."/>
            <person name="Labutti K."/>
            <person name="Lipzen A."/>
            <person name="Ng V."/>
            <person name="Riley R."/>
            <person name="Sandor L."/>
            <person name="Barry K."/>
            <person name="Martinez A.T."/>
            <person name="Xiao Y."/>
            <person name="Gibbons J.G."/>
            <person name="Terashima K."/>
            <person name="Grigoriev I.V."/>
            <person name="Hibbett D.S."/>
        </authorList>
    </citation>
    <scope>NUCLEOTIDE SEQUENCE</scope>
    <source>
        <strain evidence="1">TMI1499</strain>
    </source>
</reference>
<name>A0ACC1TZZ1_9AGAR</name>
<dbReference type="Proteomes" id="UP001163835">
    <property type="component" value="Unassembled WGS sequence"/>
</dbReference>
<keyword evidence="2" id="KW-1185">Reference proteome</keyword>
<accession>A0ACC1TZZ1</accession>
<evidence type="ECO:0000313" key="1">
    <source>
        <dbReference type="EMBL" id="KAJ3810136.1"/>
    </source>
</evidence>
<gene>
    <name evidence="1" type="ORF">F5876DRAFT_65870</name>
</gene>
<protein>
    <submittedName>
        <fullName evidence="1">Uncharacterized protein</fullName>
    </submittedName>
</protein>
<organism evidence="1 2">
    <name type="scientific">Lentinula aff. lateritia</name>
    <dbReference type="NCBI Taxonomy" id="2804960"/>
    <lineage>
        <taxon>Eukaryota</taxon>
        <taxon>Fungi</taxon>
        <taxon>Dikarya</taxon>
        <taxon>Basidiomycota</taxon>
        <taxon>Agaricomycotina</taxon>
        <taxon>Agaricomycetes</taxon>
        <taxon>Agaricomycetidae</taxon>
        <taxon>Agaricales</taxon>
        <taxon>Marasmiineae</taxon>
        <taxon>Omphalotaceae</taxon>
        <taxon>Lentinula</taxon>
    </lineage>
</organism>
<proteinExistence type="predicted"/>